<feature type="domain" description="Thiolase N-terminal" evidence="6">
    <location>
        <begin position="4"/>
        <end position="247"/>
    </location>
</feature>
<dbReference type="PROSITE" id="PS00737">
    <property type="entry name" value="THIOLASE_2"/>
    <property type="match status" value="1"/>
</dbReference>
<gene>
    <name evidence="8" type="ORF">Cspa_c50320</name>
</gene>
<dbReference type="KEGG" id="csr:Cspa_c50320"/>
<dbReference type="InterPro" id="IPR020617">
    <property type="entry name" value="Thiolase_C"/>
</dbReference>
<comment type="similarity">
    <text evidence="1 5">Belongs to the thiolase-like superfamily. Thiolase family.</text>
</comment>
<dbReference type="OrthoDB" id="9764892at2"/>
<dbReference type="Pfam" id="PF00108">
    <property type="entry name" value="Thiolase_N"/>
    <property type="match status" value="1"/>
</dbReference>
<dbReference type="AlphaFoldDB" id="M1LZT2"/>
<dbReference type="InterPro" id="IPR020616">
    <property type="entry name" value="Thiolase_N"/>
</dbReference>
<sequence>MESVYILGGLRSHIGIKNGVFKNILPEKLGAEVLKELIFKYNLHNIDEIICGNAVGTGGNIARLMSLYAGVSEEVPAYTVDMQCGSGSMSIDMAFAKIRSGMCDLIIAGGFESSSLQPLRYYNKNDPRYSDEKPYFQVAQFSPYEDQENVMLMGAERVAQKYNMKKEELDFWVLESHKRAAKARNKRILNDIICSIGESDYDEGIRNRINQRLIDRLKPLVSENGFITAANSSLTNDGAAFVILCSERYIKNNKITQKAQIVQTALKGANPLYSPESSIIVTDELLKSRKMKYSDISAFEFNEAFAVIDVMFQRKNPTLIDRYNTLGGALAYGHPYSASGAIIMLHLLKSLEYVDGEYGITTVAAAGGIGSSILIKRS</sequence>
<dbReference type="HOGENOM" id="CLU_031026_2_1_9"/>
<name>M1LZT2_9CLOT</name>
<evidence type="ECO:0000256" key="1">
    <source>
        <dbReference type="ARBA" id="ARBA00010982"/>
    </source>
</evidence>
<organism evidence="8 9">
    <name type="scientific">Clostridium saccharoperbutylacetonicum N1-4(HMT)</name>
    <dbReference type="NCBI Taxonomy" id="931276"/>
    <lineage>
        <taxon>Bacteria</taxon>
        <taxon>Bacillati</taxon>
        <taxon>Bacillota</taxon>
        <taxon>Clostridia</taxon>
        <taxon>Eubacteriales</taxon>
        <taxon>Clostridiaceae</taxon>
        <taxon>Clostridium</taxon>
    </lineage>
</organism>
<dbReference type="SUPFAM" id="SSF53901">
    <property type="entry name" value="Thiolase-like"/>
    <property type="match status" value="2"/>
</dbReference>
<feature type="domain" description="Thiolase C-terminal" evidence="7">
    <location>
        <begin position="257"/>
        <end position="376"/>
    </location>
</feature>
<evidence type="ECO:0000256" key="4">
    <source>
        <dbReference type="ARBA" id="ARBA00030755"/>
    </source>
</evidence>
<dbReference type="PANTHER" id="PTHR18919:SF140">
    <property type="entry name" value="ACETYL-COA C-ACETYLTRANSFERASE (ACETOACETYL-COA THIOLASE) (ACAB-5)"/>
    <property type="match status" value="1"/>
</dbReference>
<dbReference type="InterPro" id="IPR002155">
    <property type="entry name" value="Thiolase"/>
</dbReference>
<dbReference type="CDD" id="cd00751">
    <property type="entry name" value="thiolase"/>
    <property type="match status" value="1"/>
</dbReference>
<dbReference type="Pfam" id="PF02803">
    <property type="entry name" value="Thiolase_C"/>
    <property type="match status" value="1"/>
</dbReference>
<proteinExistence type="inferred from homology"/>
<dbReference type="PIRSF" id="PIRSF000429">
    <property type="entry name" value="Ac-CoA_Ac_transf"/>
    <property type="match status" value="1"/>
</dbReference>
<evidence type="ECO:0000256" key="2">
    <source>
        <dbReference type="ARBA" id="ARBA00022679"/>
    </source>
</evidence>
<dbReference type="Gene3D" id="3.40.47.10">
    <property type="match status" value="1"/>
</dbReference>
<accession>M1LZT2</accession>
<evidence type="ECO:0000256" key="5">
    <source>
        <dbReference type="RuleBase" id="RU003557"/>
    </source>
</evidence>
<evidence type="ECO:0000259" key="7">
    <source>
        <dbReference type="Pfam" id="PF02803"/>
    </source>
</evidence>
<keyword evidence="2 5" id="KW-0808">Transferase</keyword>
<dbReference type="InterPro" id="IPR016039">
    <property type="entry name" value="Thiolase-like"/>
</dbReference>
<evidence type="ECO:0000313" key="9">
    <source>
        <dbReference type="Proteomes" id="UP000011728"/>
    </source>
</evidence>
<evidence type="ECO:0000256" key="3">
    <source>
        <dbReference type="ARBA" id="ARBA00023315"/>
    </source>
</evidence>
<dbReference type="Proteomes" id="UP000011728">
    <property type="component" value="Chromosome"/>
</dbReference>
<dbReference type="NCBIfam" id="TIGR01930">
    <property type="entry name" value="AcCoA-C-Actrans"/>
    <property type="match status" value="1"/>
</dbReference>
<dbReference type="GO" id="GO:0016747">
    <property type="term" value="F:acyltransferase activity, transferring groups other than amino-acyl groups"/>
    <property type="evidence" value="ECO:0007669"/>
    <property type="project" value="InterPro"/>
</dbReference>
<dbReference type="PATRIC" id="fig|931276.5.peg.5078"/>
<dbReference type="eggNOG" id="COG0183">
    <property type="taxonomic scope" value="Bacteria"/>
</dbReference>
<dbReference type="EMBL" id="CP004121">
    <property type="protein sequence ID" value="AGF58785.1"/>
    <property type="molecule type" value="Genomic_DNA"/>
</dbReference>
<dbReference type="RefSeq" id="WP_015395093.1">
    <property type="nucleotide sequence ID" value="NC_020291.1"/>
</dbReference>
<evidence type="ECO:0000313" key="8">
    <source>
        <dbReference type="EMBL" id="AGF58785.1"/>
    </source>
</evidence>
<dbReference type="PANTHER" id="PTHR18919">
    <property type="entry name" value="ACETYL-COA C-ACYLTRANSFERASE"/>
    <property type="match status" value="1"/>
</dbReference>
<keyword evidence="3 5" id="KW-0012">Acyltransferase</keyword>
<dbReference type="InterPro" id="IPR020613">
    <property type="entry name" value="Thiolase_CS"/>
</dbReference>
<keyword evidence="9" id="KW-1185">Reference proteome</keyword>
<evidence type="ECO:0000259" key="6">
    <source>
        <dbReference type="Pfam" id="PF00108"/>
    </source>
</evidence>
<protein>
    <recommendedName>
        <fullName evidence="4">Acetoacetyl-CoA thiolase</fullName>
    </recommendedName>
</protein>
<reference evidence="8 9" key="1">
    <citation type="submission" date="2013-02" db="EMBL/GenBank/DDBJ databases">
        <title>Genome sequence of Clostridium saccharoperbutylacetonicum N1-4(HMT).</title>
        <authorList>
            <person name="Poehlein A."/>
            <person name="Daniel R."/>
        </authorList>
    </citation>
    <scope>NUCLEOTIDE SEQUENCE [LARGE SCALE GENOMIC DNA]</scope>
    <source>
        <strain evidence="9">N1-4(HMT)</strain>
    </source>
</reference>